<evidence type="ECO:0000313" key="2">
    <source>
        <dbReference type="EMBL" id="SHO79200.1"/>
    </source>
</evidence>
<reference evidence="3" key="1">
    <citation type="journal article" date="2017" name="Nucleic Acids Res.">
        <title>Proteogenomics produces comprehensive and highly accurate protein-coding gene annotation in a complete genome assembly of Malassezia sympodialis.</title>
        <authorList>
            <person name="Zhu Y."/>
            <person name="Engstroem P.G."/>
            <person name="Tellgren-Roth C."/>
            <person name="Baudo C.D."/>
            <person name="Kennell J.C."/>
            <person name="Sun S."/>
            <person name="Billmyre R.B."/>
            <person name="Schroeder M.S."/>
            <person name="Andersson A."/>
            <person name="Holm T."/>
            <person name="Sigurgeirsson B."/>
            <person name="Wu G."/>
            <person name="Sankaranarayanan S.R."/>
            <person name="Siddharthan R."/>
            <person name="Sanyal K."/>
            <person name="Lundeberg J."/>
            <person name="Nystedt B."/>
            <person name="Boekhout T."/>
            <person name="Dawson T.L. Jr."/>
            <person name="Heitman J."/>
            <person name="Scheynius A."/>
            <person name="Lehtioe J."/>
        </authorList>
    </citation>
    <scope>NUCLEOTIDE SEQUENCE [LARGE SCALE GENOMIC DNA]</scope>
    <source>
        <strain evidence="3">ATCC 42132</strain>
    </source>
</reference>
<dbReference type="AlphaFoldDB" id="A0A1M8A9S8"/>
<keyword evidence="3" id="KW-1185">Reference proteome</keyword>
<accession>A0A1M8A9S8</accession>
<proteinExistence type="predicted"/>
<organism evidence="2 3">
    <name type="scientific">Malassezia sympodialis (strain ATCC 42132)</name>
    <name type="common">Atopic eczema-associated yeast</name>
    <dbReference type="NCBI Taxonomy" id="1230383"/>
    <lineage>
        <taxon>Eukaryota</taxon>
        <taxon>Fungi</taxon>
        <taxon>Dikarya</taxon>
        <taxon>Basidiomycota</taxon>
        <taxon>Ustilaginomycotina</taxon>
        <taxon>Malasseziomycetes</taxon>
        <taxon>Malasseziales</taxon>
        <taxon>Malasseziaceae</taxon>
        <taxon>Malassezia</taxon>
    </lineage>
</organism>
<feature type="region of interest" description="Disordered" evidence="1">
    <location>
        <begin position="1"/>
        <end position="25"/>
    </location>
</feature>
<sequence length="449" mass="51675">MFSMVSHEDQDVDAYTESQESVSSDLETVGEIRALGTIEHGVPAPQDVMPDIFIRHPVVKPGGCLVNVWPPSLSPSSSFVSGKEGERIQLNRSKNLFVHSLEEMDDNCPENEGGIERTVSEDKSPPFLTSEIYAAYFELVGHRLFVGDRAWKLEYSPFRKKLFDIFELLSWTSNVTTAIHEINALFPTSPKDSAIYLGLWNPEWNVELPDAERYRPEVFERFFWEDLFWWFIHRGYKNDRLQNTLFDFIRKIKETNVGTIVTDVDGTISVFETSPSFPLCLDISMKAYEIYSQQDWGKTGERACLTASVLYARLACSHMSTRAFVWGYALLAEFAEDMNQLCKLGHRFLMIRAKSLYIMLSHAGMELHKYVSDMKDKPIDAQIHETPGHDFEVSRLSTWLKWSAAIDEHSLNTAFQPCFRLCCIEINHLMKQLHIRAQWIAVRSTHYSL</sequence>
<evidence type="ECO:0000313" key="3">
    <source>
        <dbReference type="Proteomes" id="UP000186303"/>
    </source>
</evidence>
<dbReference type="VEuPathDB" id="FungiDB:MSYG_3549"/>
<dbReference type="EMBL" id="LT671825">
    <property type="protein sequence ID" value="SHO79200.1"/>
    <property type="molecule type" value="Genomic_DNA"/>
</dbReference>
<protein>
    <submittedName>
        <fullName evidence="2">Uncharacterized protein</fullName>
    </submittedName>
</protein>
<evidence type="ECO:0000256" key="1">
    <source>
        <dbReference type="SAM" id="MobiDB-lite"/>
    </source>
</evidence>
<dbReference type="OrthoDB" id="3357730at2759"/>
<gene>
    <name evidence="2" type="ORF">MSYG_3549</name>
</gene>
<name>A0A1M8A9S8_MALS4</name>
<dbReference type="Proteomes" id="UP000186303">
    <property type="component" value="Chromosome 5"/>
</dbReference>
<feature type="compositionally biased region" description="Polar residues" evidence="1">
    <location>
        <begin position="16"/>
        <end position="25"/>
    </location>
</feature>